<dbReference type="Proteomes" id="UP001239782">
    <property type="component" value="Chromosome"/>
</dbReference>
<dbReference type="AlphaFoldDB" id="A0AA51X744"/>
<name>A0AA51X744_9GAMM</name>
<dbReference type="RefSeq" id="WP_309202649.1">
    <property type="nucleotide sequence ID" value="NZ_CP133548.1"/>
</dbReference>
<evidence type="ECO:0000313" key="1">
    <source>
        <dbReference type="EMBL" id="WMS87506.1"/>
    </source>
</evidence>
<evidence type="ECO:0000313" key="2">
    <source>
        <dbReference type="Proteomes" id="UP001239782"/>
    </source>
</evidence>
<protein>
    <submittedName>
        <fullName evidence="1">Uncharacterized protein</fullName>
    </submittedName>
</protein>
<dbReference type="EMBL" id="CP133548">
    <property type="protein sequence ID" value="WMS87506.1"/>
    <property type="molecule type" value="Genomic_DNA"/>
</dbReference>
<reference evidence="1 2" key="1">
    <citation type="submission" date="2023-08" db="EMBL/GenBank/DDBJ databases">
        <title>Pleionea litopenaei sp. nov., isolated from stomach of juvenile Litopenaeus vannamei.</title>
        <authorList>
            <person name="Rho A.M."/>
            <person name="Hwang C.Y."/>
        </authorList>
    </citation>
    <scope>NUCLEOTIDE SEQUENCE [LARGE SCALE GENOMIC DNA]</scope>
    <source>
        <strain evidence="1 2">HL-JVS1</strain>
    </source>
</reference>
<accession>A0AA51X744</accession>
<dbReference type="KEGG" id="plei:Q9312_00915"/>
<gene>
    <name evidence="1" type="ORF">Q9312_00915</name>
</gene>
<sequence length="137" mass="15483">MLNNLLITLSVALFYCISAVAVECNEKSIQQEILGEDVLSLYDSLAFISILDRSGEFADLNRGEKYWLAIDSRHEYLTLRTENDKVLEVIIRNPDLVTEQGIGVGTTLEELREAYPKAVKFVLVKSNRTLSLESFHS</sequence>
<organism evidence="1 2">
    <name type="scientific">Pleionea litopenaei</name>
    <dbReference type="NCBI Taxonomy" id="3070815"/>
    <lineage>
        <taxon>Bacteria</taxon>
        <taxon>Pseudomonadati</taxon>
        <taxon>Pseudomonadota</taxon>
        <taxon>Gammaproteobacteria</taxon>
        <taxon>Oceanospirillales</taxon>
        <taxon>Pleioneaceae</taxon>
        <taxon>Pleionea</taxon>
    </lineage>
</organism>
<proteinExistence type="predicted"/>
<keyword evidence="2" id="KW-1185">Reference proteome</keyword>